<dbReference type="RefSeq" id="WP_132807894.1">
    <property type="nucleotide sequence ID" value="NZ_SMAK01000017.1"/>
</dbReference>
<reference evidence="2 3" key="1">
    <citation type="submission" date="2019-03" db="EMBL/GenBank/DDBJ databases">
        <title>Genomic Encyclopedia of Type Strains, Phase IV (KMG-IV): sequencing the most valuable type-strain genomes for metagenomic binning, comparative biology and taxonomic classification.</title>
        <authorList>
            <person name="Goeker M."/>
        </authorList>
    </citation>
    <scope>NUCLEOTIDE SEQUENCE [LARGE SCALE GENOMIC DNA]</scope>
    <source>
        <strain evidence="2 3">DSM 19345</strain>
    </source>
</reference>
<dbReference type="AlphaFoldDB" id="A0A4R3LYI1"/>
<name>A0A4R3LYI1_9HYPH</name>
<evidence type="ECO:0000313" key="2">
    <source>
        <dbReference type="EMBL" id="TCT03815.1"/>
    </source>
</evidence>
<keyword evidence="3" id="KW-1185">Reference proteome</keyword>
<dbReference type="OrthoDB" id="9806367at2"/>
<feature type="compositionally biased region" description="Low complexity" evidence="1">
    <location>
        <begin position="148"/>
        <end position="158"/>
    </location>
</feature>
<proteinExistence type="predicted"/>
<accession>A0A4R3LYI1</accession>
<comment type="caution">
    <text evidence="2">The sequence shown here is derived from an EMBL/GenBank/DDBJ whole genome shotgun (WGS) entry which is preliminary data.</text>
</comment>
<dbReference type="InterPro" id="IPR021335">
    <property type="entry name" value="DUF2948"/>
</dbReference>
<evidence type="ECO:0000313" key="3">
    <source>
        <dbReference type="Proteomes" id="UP000295678"/>
    </source>
</evidence>
<dbReference type="EMBL" id="SMAK01000017">
    <property type="protein sequence ID" value="TCT03815.1"/>
    <property type="molecule type" value="Genomic_DNA"/>
</dbReference>
<dbReference type="Proteomes" id="UP000295678">
    <property type="component" value="Unassembled WGS sequence"/>
</dbReference>
<organism evidence="2 3">
    <name type="scientific">Tepidamorphus gemmatus</name>
    <dbReference type="NCBI Taxonomy" id="747076"/>
    <lineage>
        <taxon>Bacteria</taxon>
        <taxon>Pseudomonadati</taxon>
        <taxon>Pseudomonadota</taxon>
        <taxon>Alphaproteobacteria</taxon>
        <taxon>Hyphomicrobiales</taxon>
        <taxon>Tepidamorphaceae</taxon>
        <taxon>Tepidamorphus</taxon>
    </lineage>
</organism>
<feature type="region of interest" description="Disordered" evidence="1">
    <location>
        <begin position="137"/>
        <end position="158"/>
    </location>
</feature>
<sequence length="158" mass="17334">MSTLKLFALDREDLEIVSAHLQDAVARIGDIAWLPREKRFAMVMNRFDWAAGEIEPGLYRRNRTALSFDRVTTVRRKGVETTDPDRVLNLLAIRFEEVDPPAGMIELLFSGGAAIRLEVECIEARLSDLGPAWATPSMPRHAVEDDGAGATSGPGASA</sequence>
<dbReference type="Pfam" id="PF11164">
    <property type="entry name" value="DUF2948"/>
    <property type="match status" value="1"/>
</dbReference>
<protein>
    <submittedName>
        <fullName evidence="2">DUF2948 family protein</fullName>
    </submittedName>
</protein>
<evidence type="ECO:0000256" key="1">
    <source>
        <dbReference type="SAM" id="MobiDB-lite"/>
    </source>
</evidence>
<gene>
    <name evidence="2" type="ORF">EDC22_1177</name>
</gene>